<dbReference type="InterPro" id="IPR036271">
    <property type="entry name" value="Tet_transcr_reg_TetR-rel_C_sf"/>
</dbReference>
<name>A0AAE3D0G4_9HYPH</name>
<dbReference type="RefSeq" id="WP_220229096.1">
    <property type="nucleotide sequence ID" value="NZ_JAICBX010000002.1"/>
</dbReference>
<dbReference type="InterPro" id="IPR054156">
    <property type="entry name" value="YxaF_TetR_C"/>
</dbReference>
<dbReference type="Pfam" id="PF21993">
    <property type="entry name" value="TetR_C_13_2"/>
    <property type="match status" value="1"/>
</dbReference>
<dbReference type="EMBL" id="JAICBX010000002">
    <property type="protein sequence ID" value="MBW8638480.1"/>
    <property type="molecule type" value="Genomic_DNA"/>
</dbReference>
<dbReference type="SUPFAM" id="SSF48498">
    <property type="entry name" value="Tetracyclin repressor-like, C-terminal domain"/>
    <property type="match status" value="1"/>
</dbReference>
<accession>A0AAE3D0G4</accession>
<keyword evidence="7" id="KW-1185">Reference proteome</keyword>
<feature type="DNA-binding region" description="H-T-H motif" evidence="4">
    <location>
        <begin position="29"/>
        <end position="48"/>
    </location>
</feature>
<reference evidence="6" key="1">
    <citation type="submission" date="2021-08" db="EMBL/GenBank/DDBJ databases">
        <title>Hoeflea bacterium WL0058 sp. nov., isolated from the sediment.</title>
        <authorList>
            <person name="Wang L."/>
            <person name="Zhang D."/>
        </authorList>
    </citation>
    <scope>NUCLEOTIDE SEQUENCE</scope>
    <source>
        <strain evidence="6">WL0058</strain>
    </source>
</reference>
<gene>
    <name evidence="6" type="ORF">K1W69_14890</name>
</gene>
<evidence type="ECO:0000313" key="6">
    <source>
        <dbReference type="EMBL" id="MBW8638480.1"/>
    </source>
</evidence>
<evidence type="ECO:0000313" key="7">
    <source>
        <dbReference type="Proteomes" id="UP001196509"/>
    </source>
</evidence>
<dbReference type="Proteomes" id="UP001196509">
    <property type="component" value="Unassembled WGS sequence"/>
</dbReference>
<organism evidence="6 7">
    <name type="scientific">Flavimaribacter sediminis</name>
    <dbReference type="NCBI Taxonomy" id="2865987"/>
    <lineage>
        <taxon>Bacteria</taxon>
        <taxon>Pseudomonadati</taxon>
        <taxon>Pseudomonadota</taxon>
        <taxon>Alphaproteobacteria</taxon>
        <taxon>Hyphomicrobiales</taxon>
        <taxon>Rhizobiaceae</taxon>
        <taxon>Flavimaribacter</taxon>
    </lineage>
</organism>
<protein>
    <submittedName>
        <fullName evidence="6">TetR/AcrR family transcriptional regulator</fullName>
    </submittedName>
</protein>
<evidence type="ECO:0000256" key="3">
    <source>
        <dbReference type="ARBA" id="ARBA00023163"/>
    </source>
</evidence>
<keyword evidence="2 4" id="KW-0238">DNA-binding</keyword>
<dbReference type="PRINTS" id="PR00455">
    <property type="entry name" value="HTHTETR"/>
</dbReference>
<dbReference type="InterPro" id="IPR001647">
    <property type="entry name" value="HTH_TetR"/>
</dbReference>
<evidence type="ECO:0000259" key="5">
    <source>
        <dbReference type="PROSITE" id="PS50977"/>
    </source>
</evidence>
<sequence length="192" mass="21214">MSKRGELRRSQLLAAAANRFWRQGFGNTSLADIASDANVPLGNVYYYFKTKQDIAAGVADIFVAETETMLREVAQAEADPRRRVQALIRRLSESNRSRVERGCPIALAARDFSEAAPAAARRAASAFELLIGFIGRELQRTGARPSIALSRAREIIVEWQGGIALAHALEDPTILAEAMRRAEQKLLQSNYQ</sequence>
<feature type="domain" description="HTH tetR-type" evidence="5">
    <location>
        <begin position="6"/>
        <end position="66"/>
    </location>
</feature>
<keyword evidence="1" id="KW-0805">Transcription regulation</keyword>
<evidence type="ECO:0000256" key="4">
    <source>
        <dbReference type="PROSITE-ProRule" id="PRU00335"/>
    </source>
</evidence>
<dbReference type="SUPFAM" id="SSF46689">
    <property type="entry name" value="Homeodomain-like"/>
    <property type="match status" value="1"/>
</dbReference>
<dbReference type="GO" id="GO:0003677">
    <property type="term" value="F:DNA binding"/>
    <property type="evidence" value="ECO:0007669"/>
    <property type="project" value="UniProtKB-UniRule"/>
</dbReference>
<evidence type="ECO:0000256" key="2">
    <source>
        <dbReference type="ARBA" id="ARBA00023125"/>
    </source>
</evidence>
<dbReference type="PANTHER" id="PTHR47506:SF1">
    <property type="entry name" value="HTH-TYPE TRANSCRIPTIONAL REGULATOR YJDC"/>
    <property type="match status" value="1"/>
</dbReference>
<keyword evidence="3" id="KW-0804">Transcription</keyword>
<evidence type="ECO:0000256" key="1">
    <source>
        <dbReference type="ARBA" id="ARBA00023015"/>
    </source>
</evidence>
<dbReference type="Pfam" id="PF00440">
    <property type="entry name" value="TetR_N"/>
    <property type="match status" value="1"/>
</dbReference>
<dbReference type="AlphaFoldDB" id="A0AAE3D0G4"/>
<dbReference type="Gene3D" id="1.10.357.10">
    <property type="entry name" value="Tetracycline Repressor, domain 2"/>
    <property type="match status" value="1"/>
</dbReference>
<dbReference type="InterPro" id="IPR009057">
    <property type="entry name" value="Homeodomain-like_sf"/>
</dbReference>
<dbReference type="PROSITE" id="PS50977">
    <property type="entry name" value="HTH_TETR_2"/>
    <property type="match status" value="1"/>
</dbReference>
<proteinExistence type="predicted"/>
<dbReference type="PANTHER" id="PTHR47506">
    <property type="entry name" value="TRANSCRIPTIONAL REGULATORY PROTEIN"/>
    <property type="match status" value="1"/>
</dbReference>
<comment type="caution">
    <text evidence="6">The sequence shown here is derived from an EMBL/GenBank/DDBJ whole genome shotgun (WGS) entry which is preliminary data.</text>
</comment>